<feature type="transmembrane region" description="Helical" evidence="1">
    <location>
        <begin position="6"/>
        <end position="38"/>
    </location>
</feature>
<feature type="transmembrane region" description="Helical" evidence="1">
    <location>
        <begin position="80"/>
        <end position="112"/>
    </location>
</feature>
<dbReference type="PANTHER" id="PTHR35813">
    <property type="entry name" value="INNER MEMBRANE PROTEIN YBAN"/>
    <property type="match status" value="1"/>
</dbReference>
<evidence type="ECO:0000256" key="1">
    <source>
        <dbReference type="SAM" id="Phobius"/>
    </source>
</evidence>
<dbReference type="PANTHER" id="PTHR35813:SF1">
    <property type="entry name" value="INNER MEMBRANE PROTEIN YBAN"/>
    <property type="match status" value="1"/>
</dbReference>
<sequence length="119" mass="13855">MRIFYLMIGFISVGLALLGVALPLLPTTPFLLLAIACFSRSSKRFEKWLYHTKLYQIYVANFRETGAIARERKRKILISIYILMGISIFFAPFIWVKFALAALTLFMTYYLFKVIPDKE</sequence>
<dbReference type="Pfam" id="PF04304">
    <property type="entry name" value="DUF454"/>
    <property type="match status" value="1"/>
</dbReference>
<protein>
    <submittedName>
        <fullName evidence="2">DUF454 family protein</fullName>
    </submittedName>
</protein>
<dbReference type="GO" id="GO:0005886">
    <property type="term" value="C:plasma membrane"/>
    <property type="evidence" value="ECO:0007669"/>
    <property type="project" value="TreeGrafter"/>
</dbReference>
<reference evidence="2" key="1">
    <citation type="submission" date="2024-06" db="EMBL/GenBank/DDBJ databases">
        <title>Complete genome sequence of Streptococcus sp. KHUD_010.</title>
        <authorList>
            <person name="Lee J.-H."/>
            <person name="Moon J.-H."/>
        </authorList>
    </citation>
    <scope>NUCLEOTIDE SEQUENCE</scope>
    <source>
        <strain evidence="2">KHUD_010</strain>
    </source>
</reference>
<keyword evidence="1" id="KW-1133">Transmembrane helix</keyword>
<keyword evidence="1" id="KW-0812">Transmembrane</keyword>
<keyword evidence="1" id="KW-0472">Membrane</keyword>
<organism evidence="2">
    <name type="scientific">Streptococcus sp. KHUD_010</name>
    <dbReference type="NCBI Taxonomy" id="3157339"/>
    <lineage>
        <taxon>Bacteria</taxon>
        <taxon>Bacillati</taxon>
        <taxon>Bacillota</taxon>
        <taxon>Bacilli</taxon>
        <taxon>Lactobacillales</taxon>
        <taxon>Streptococcaceae</taxon>
        <taxon>Streptococcus</taxon>
    </lineage>
</organism>
<dbReference type="PIRSF" id="PIRSF016789">
    <property type="entry name" value="DUF454"/>
    <property type="match status" value="1"/>
</dbReference>
<dbReference type="EMBL" id="CP157941">
    <property type="protein sequence ID" value="XBS57705.1"/>
    <property type="molecule type" value="Genomic_DNA"/>
</dbReference>
<accession>A0AAU7PZJ2</accession>
<name>A0AAU7PZJ2_9STRE</name>
<proteinExistence type="predicted"/>
<evidence type="ECO:0000313" key="2">
    <source>
        <dbReference type="EMBL" id="XBS57705.1"/>
    </source>
</evidence>
<dbReference type="AlphaFoldDB" id="A0AAU7PZJ2"/>
<dbReference type="InterPro" id="IPR007401">
    <property type="entry name" value="DUF454"/>
</dbReference>
<dbReference type="RefSeq" id="WP_049513490.1">
    <property type="nucleotide sequence ID" value="NZ_CP157941.1"/>
</dbReference>
<gene>
    <name evidence="2" type="ORF">ABKA15_03280</name>
</gene>